<dbReference type="Pfam" id="PF03692">
    <property type="entry name" value="CxxCxxCC"/>
    <property type="match status" value="1"/>
</dbReference>
<dbReference type="Proteomes" id="UP000265848">
    <property type="component" value="Unassembled WGS sequence"/>
</dbReference>
<evidence type="ECO:0000256" key="1">
    <source>
        <dbReference type="SAM" id="MobiDB-lite"/>
    </source>
</evidence>
<sequence length="154" mass="16479">MKLSKESYDCVACGACCFGGHDKYIQLFAEDLDRGLPDRAVVTLEGKTYMKMEGGHCAQLIPLPGGGLACAVYSMRPTACRAFRAGSFECGRSRHHRMAQADAVRLPLADIVAVPPQFTPADIPDAANMPDRPQDRPQEGAVNSVPPSEGPFAA</sequence>
<gene>
    <name evidence="2" type="ORF">DL237_06125</name>
</gene>
<feature type="region of interest" description="Disordered" evidence="1">
    <location>
        <begin position="119"/>
        <end position="154"/>
    </location>
</feature>
<dbReference type="AlphaFoldDB" id="A0A399J2S9"/>
<accession>A0A399J2S9</accession>
<dbReference type="EMBL" id="QWJJ01000004">
    <property type="protein sequence ID" value="RII39718.1"/>
    <property type="molecule type" value="Genomic_DNA"/>
</dbReference>
<name>A0A399J2S9_9RHOB</name>
<dbReference type="InterPro" id="IPR005358">
    <property type="entry name" value="Puta_zinc/iron-chelating_dom"/>
</dbReference>
<keyword evidence="3" id="KW-1185">Reference proteome</keyword>
<evidence type="ECO:0000313" key="2">
    <source>
        <dbReference type="EMBL" id="RII39718.1"/>
    </source>
</evidence>
<comment type="caution">
    <text evidence="2">The sequence shown here is derived from an EMBL/GenBank/DDBJ whole genome shotgun (WGS) entry which is preliminary data.</text>
</comment>
<protein>
    <submittedName>
        <fullName evidence="2">YkgJ family cysteine cluster protein</fullName>
    </submittedName>
</protein>
<evidence type="ECO:0000313" key="3">
    <source>
        <dbReference type="Proteomes" id="UP000265848"/>
    </source>
</evidence>
<proteinExistence type="predicted"/>
<reference evidence="2 3" key="1">
    <citation type="submission" date="2018-08" db="EMBL/GenBank/DDBJ databases">
        <title>Pseudooceanicola sediminis CY03 in the family Rhodobacteracea.</title>
        <authorList>
            <person name="Zhang Y.-J."/>
        </authorList>
    </citation>
    <scope>NUCLEOTIDE SEQUENCE [LARGE SCALE GENOMIC DNA]</scope>
    <source>
        <strain evidence="2 3">CY03</strain>
    </source>
</reference>
<organism evidence="2 3">
    <name type="scientific">Pseudooceanicola sediminis</name>
    <dbReference type="NCBI Taxonomy" id="2211117"/>
    <lineage>
        <taxon>Bacteria</taxon>
        <taxon>Pseudomonadati</taxon>
        <taxon>Pseudomonadota</taxon>
        <taxon>Alphaproteobacteria</taxon>
        <taxon>Rhodobacterales</taxon>
        <taxon>Paracoccaceae</taxon>
        <taxon>Pseudooceanicola</taxon>
    </lineage>
</organism>